<dbReference type="Proteomes" id="UP000219338">
    <property type="component" value="Unassembled WGS sequence"/>
</dbReference>
<feature type="region of interest" description="Disordered" evidence="1">
    <location>
        <begin position="1"/>
        <end position="75"/>
    </location>
</feature>
<feature type="compositionally biased region" description="Basic residues" evidence="1">
    <location>
        <begin position="1"/>
        <end position="12"/>
    </location>
</feature>
<evidence type="ECO:0000256" key="1">
    <source>
        <dbReference type="SAM" id="MobiDB-lite"/>
    </source>
</evidence>
<protein>
    <submittedName>
        <fullName evidence="2">Uncharacterized protein</fullName>
    </submittedName>
</protein>
<evidence type="ECO:0000313" key="2">
    <source>
        <dbReference type="EMBL" id="SJK99568.1"/>
    </source>
</evidence>
<evidence type="ECO:0000313" key="3">
    <source>
        <dbReference type="Proteomes" id="UP000219338"/>
    </source>
</evidence>
<dbReference type="AlphaFoldDB" id="A0A284QSW1"/>
<accession>A0A284QSW1</accession>
<keyword evidence="3" id="KW-1185">Reference proteome</keyword>
<gene>
    <name evidence="2" type="ORF">ARMOST_02876</name>
</gene>
<reference evidence="3" key="1">
    <citation type="journal article" date="2017" name="Nat. Ecol. Evol.">
        <title>Genome expansion and lineage-specific genetic innovations in the forest pathogenic fungi Armillaria.</title>
        <authorList>
            <person name="Sipos G."/>
            <person name="Prasanna A.N."/>
            <person name="Walter M.C."/>
            <person name="O'Connor E."/>
            <person name="Balint B."/>
            <person name="Krizsan K."/>
            <person name="Kiss B."/>
            <person name="Hess J."/>
            <person name="Varga T."/>
            <person name="Slot J."/>
            <person name="Riley R."/>
            <person name="Boka B."/>
            <person name="Rigling D."/>
            <person name="Barry K."/>
            <person name="Lee J."/>
            <person name="Mihaltcheva S."/>
            <person name="LaButti K."/>
            <person name="Lipzen A."/>
            <person name="Waldron R."/>
            <person name="Moloney N.M."/>
            <person name="Sperisen C."/>
            <person name="Kredics L."/>
            <person name="Vagvoelgyi C."/>
            <person name="Patrignani A."/>
            <person name="Fitzpatrick D."/>
            <person name="Nagy I."/>
            <person name="Doyle S."/>
            <person name="Anderson J.B."/>
            <person name="Grigoriev I.V."/>
            <person name="Gueldener U."/>
            <person name="Muensterkoetter M."/>
            <person name="Nagy L.G."/>
        </authorList>
    </citation>
    <scope>NUCLEOTIDE SEQUENCE [LARGE SCALE GENOMIC DNA]</scope>
    <source>
        <strain evidence="3">C18/9</strain>
    </source>
</reference>
<dbReference type="EMBL" id="FUEG01000002">
    <property type="protein sequence ID" value="SJK99568.1"/>
    <property type="molecule type" value="Genomic_DNA"/>
</dbReference>
<name>A0A284QSW1_ARMOS</name>
<organism evidence="2 3">
    <name type="scientific">Armillaria ostoyae</name>
    <name type="common">Armillaria root rot fungus</name>
    <dbReference type="NCBI Taxonomy" id="47428"/>
    <lineage>
        <taxon>Eukaryota</taxon>
        <taxon>Fungi</taxon>
        <taxon>Dikarya</taxon>
        <taxon>Basidiomycota</taxon>
        <taxon>Agaricomycotina</taxon>
        <taxon>Agaricomycetes</taxon>
        <taxon>Agaricomycetidae</taxon>
        <taxon>Agaricales</taxon>
        <taxon>Marasmiineae</taxon>
        <taxon>Physalacriaceae</taxon>
        <taxon>Armillaria</taxon>
    </lineage>
</organism>
<proteinExistence type="predicted"/>
<feature type="compositionally biased region" description="Polar residues" evidence="1">
    <location>
        <begin position="36"/>
        <end position="47"/>
    </location>
</feature>
<sequence>MNANGKPKRGRAKTTGAKPPPPPSTRVLCKKKQAMTRRTQVDFQSLRSAGGLTVTDGGEHSPALGSPSSDPDDYQHAEQTTLPALFSVTYIHPAILIEEEVTTGKRNMHVGWYGLTESIDLEQHSVYLSYSQLALNMTSFLVYGLRERKFFPSHLLAS</sequence>